<dbReference type="EMBL" id="CP000384">
    <property type="protein sequence ID" value="ABG09543.1"/>
    <property type="molecule type" value="Genomic_DNA"/>
</dbReference>
<evidence type="ECO:0000256" key="4">
    <source>
        <dbReference type="ARBA" id="ARBA00023139"/>
    </source>
</evidence>
<dbReference type="AlphaFoldDB" id="A0A5Q5BMI1"/>
<feature type="signal peptide" evidence="7">
    <location>
        <begin position="1"/>
        <end position="25"/>
    </location>
</feature>
<gene>
    <name evidence="8" type="ordered locus">Mmcs_3436</name>
</gene>
<dbReference type="InterPro" id="IPR025971">
    <property type="entry name" value="LppP/LprE"/>
</dbReference>
<sequence precursor="true">MRLVLAVLVSAGVLTAGCGWSPPGAAPPKPDTCTPADGPTPDTVQREISGTPPAAPGATWTEVANGHTTDCRLYWVQIGPTAAAPDSPQQVLFFAGNTPLGPATPDPRPYISVLPTGEDTVQVQYQWRQSDEPPCCPTGIGTVRFRIGGDGKLEAVDPIPNG</sequence>
<evidence type="ECO:0000256" key="3">
    <source>
        <dbReference type="ARBA" id="ARBA00023136"/>
    </source>
</evidence>
<dbReference type="PROSITE" id="PS51257">
    <property type="entry name" value="PROKAR_LIPOPROTEIN"/>
    <property type="match status" value="1"/>
</dbReference>
<proteinExistence type="predicted"/>
<evidence type="ECO:0000256" key="1">
    <source>
        <dbReference type="ARBA" id="ARBA00022475"/>
    </source>
</evidence>
<accession>A0A5Q5BMI1</accession>
<evidence type="ECO:0000256" key="5">
    <source>
        <dbReference type="ARBA" id="ARBA00023288"/>
    </source>
</evidence>
<organism evidence="8">
    <name type="scientific">Mycobacterium sp. (strain MCS)</name>
    <dbReference type="NCBI Taxonomy" id="164756"/>
    <lineage>
        <taxon>Bacteria</taxon>
        <taxon>Bacillati</taxon>
        <taxon>Actinomycetota</taxon>
        <taxon>Actinomycetes</taxon>
        <taxon>Mycobacteriales</taxon>
        <taxon>Mycobacteriaceae</taxon>
        <taxon>Mycobacterium</taxon>
    </lineage>
</organism>
<protein>
    <submittedName>
        <fullName evidence="8">LppP</fullName>
    </submittedName>
</protein>
<feature type="region of interest" description="Disordered" evidence="6">
    <location>
        <begin position="19"/>
        <end position="40"/>
    </location>
</feature>
<evidence type="ECO:0000256" key="7">
    <source>
        <dbReference type="SAM" id="SignalP"/>
    </source>
</evidence>
<evidence type="ECO:0000313" key="8">
    <source>
        <dbReference type="EMBL" id="ABG09543.1"/>
    </source>
</evidence>
<keyword evidence="2 7" id="KW-0732">Signal</keyword>
<name>A0A5Q5BMI1_MYCSS</name>
<dbReference type="Pfam" id="PF14041">
    <property type="entry name" value="Lipoprotein_21"/>
    <property type="match status" value="1"/>
</dbReference>
<evidence type="ECO:0000256" key="2">
    <source>
        <dbReference type="ARBA" id="ARBA00022729"/>
    </source>
</evidence>
<keyword evidence="5" id="KW-0449">Lipoprotein</keyword>
<feature type="chain" id="PRO_5024318809" evidence="7">
    <location>
        <begin position="26"/>
        <end position="162"/>
    </location>
</feature>
<evidence type="ECO:0000256" key="6">
    <source>
        <dbReference type="SAM" id="MobiDB-lite"/>
    </source>
</evidence>
<dbReference type="KEGG" id="mmc:Mmcs_3436"/>
<reference evidence="8" key="1">
    <citation type="submission" date="2006-06" db="EMBL/GenBank/DDBJ databases">
        <title>Complete sequence of chromosome of Mycobacterium sp. MCS.</title>
        <authorList>
            <consortium name="US DOE Joint Genome Institute"/>
            <person name="Copeland A."/>
            <person name="Lucas S."/>
            <person name="Lapidus A."/>
            <person name="Barry K."/>
            <person name="Detter J.C."/>
            <person name="Glavina del Rio T."/>
            <person name="Hammon N."/>
            <person name="Israni S."/>
            <person name="Dalin E."/>
            <person name="Tice H."/>
            <person name="Pitluck S."/>
            <person name="Martinez M."/>
            <person name="Schmutz J."/>
            <person name="Larimer F."/>
            <person name="Land M."/>
            <person name="Hauser L."/>
            <person name="Kyrpides N."/>
            <person name="Kim E."/>
            <person name="Miller C.D."/>
            <person name="Hughes J.E."/>
            <person name="Anderson A.J."/>
            <person name="Sims R.C."/>
            <person name="Richardson P."/>
        </authorList>
    </citation>
    <scope>NUCLEOTIDE SEQUENCE [LARGE SCALE GENOMIC DNA]</scope>
    <source>
        <strain evidence="8">MCS</strain>
    </source>
</reference>
<keyword evidence="1" id="KW-1003">Cell membrane</keyword>
<keyword evidence="3" id="KW-0472">Membrane</keyword>
<keyword evidence="4" id="KW-0564">Palmitate</keyword>